<gene>
    <name evidence="4" type="ORF">RFH988_LOCUS9760</name>
</gene>
<evidence type="ECO:0000313" key="5">
    <source>
        <dbReference type="Proteomes" id="UP000663882"/>
    </source>
</evidence>
<dbReference type="PROSITE" id="PS00674">
    <property type="entry name" value="AAA"/>
    <property type="match status" value="1"/>
</dbReference>
<evidence type="ECO:0000259" key="3">
    <source>
        <dbReference type="SMART" id="SM00382"/>
    </source>
</evidence>
<dbReference type="PANTHER" id="PTHR23074">
    <property type="entry name" value="AAA DOMAIN-CONTAINING"/>
    <property type="match status" value="1"/>
</dbReference>
<dbReference type="AlphaFoldDB" id="A0A814AJV7"/>
<dbReference type="GO" id="GO:0005524">
    <property type="term" value="F:ATP binding"/>
    <property type="evidence" value="ECO:0007669"/>
    <property type="project" value="InterPro"/>
</dbReference>
<dbReference type="InterPro" id="IPR003960">
    <property type="entry name" value="ATPase_AAA_CS"/>
</dbReference>
<dbReference type="InterPro" id="IPR003593">
    <property type="entry name" value="AAA+_ATPase"/>
</dbReference>
<sequence length="1108" mass="126459">MSDDEYSWEEFKPNKNNSKTNTTTDTGIGMCSVGSTTKQPSDPIDAAILDAIRLNIRLKYSYPHLQAFVDELMQPNKYLCSSENGQCVSVLHQYALISTRDPIDMSNQSVRTIYRPNLFIRKNDAFGPWNFNYLLNLLELDYQCNDPNQNEFPKVWKTSSTTKVYIHREEMKKKDASTNTANNDDDITLDDLLKKICRQNNCDEGDAILWKKALKEESIATIEHLRNAATNDHSWEKITSVKHLVKQMIRDYIQLNAASHTFDSSNNPYTNSEATLLADIHRVRRYFHDITDTVKFIPYLDRRAVDLAISEIRKTYDDDGNVLSNIHAYLTTFCLQNTLIDANAHKQQHDEWTKERDNFVTLNKDRRTKVNKLEKETKAYKDEVEACERGLQNAVSKKKQIDAEAKDLLEKMVSSGMTKQAFDKHDEEKRKVELAEKEHQEAKVRLQRAQTKLSEHRAPIRELETKIAEDDERIENLNTILKIDVADAHRKLKVKYGRGLLLYGPPGTGKSELLKRAAIFAGITMTTTPLAAGELNRPYVGETERLLVDIMYRAKTIRYLICAMTIDEIDGLVPKRDNNAQQSKVDGISVLLSHIEGVKDISNLIVFGATNRRNMMDEAFLRRMQAKCFVGRPSPQIRKKMLEPLLCKDLTTFTASRIDFLVKVTTNFSGAAVGALKSSIIVAMDQLKNSEALTDKTLLELADNAAREFSCWFGIGTLPEICRLYPNIVSSTEQQEKYSLKLPHISPSGRILVDLQYRKCLIELSSNDATLDYDLNPEETSTLTLLSRFVNGCSSRNIDTIQIIDMNFLTKHNAFDENQIFELLTTTFLECDEYNRSMLIFDIDSLIMLSVSDSQMSKSVSISNIHLYQFIREKCKTAIVEQKITSSNFMLQTTTGSAKEQLKEKWMVMIVKHPLLRNLLIDDIEFKKTLQQIQQENDEEAKRLDDQSVKQCPKCQQNYILAQVNHGSCHYHDGFVVDLDQSNKRLTIQEAQRIAQKAKLWAHSGNNEQNPKPPKLMWACCLGLYGIDQPCRVGICGLPEELKDQKIDPDKNLVTVVQEHFMKNKVADQNINEFKKTYIMTPATIQSTSTTARSLTVTPSVTASSFKK</sequence>
<dbReference type="InterPro" id="IPR027417">
    <property type="entry name" value="P-loop_NTPase"/>
</dbReference>
<dbReference type="SMART" id="SM00382">
    <property type="entry name" value="AAA"/>
    <property type="match status" value="1"/>
</dbReference>
<dbReference type="InterPro" id="IPR003959">
    <property type="entry name" value="ATPase_AAA_core"/>
</dbReference>
<feature type="region of interest" description="Disordered" evidence="2">
    <location>
        <begin position="1"/>
        <end position="25"/>
    </location>
</feature>
<keyword evidence="1" id="KW-0175">Coiled coil</keyword>
<name>A0A814AJV7_9BILA</name>
<proteinExistence type="predicted"/>
<feature type="domain" description="AAA+ ATPase" evidence="3">
    <location>
        <begin position="496"/>
        <end position="629"/>
    </location>
</feature>
<evidence type="ECO:0000313" key="4">
    <source>
        <dbReference type="EMBL" id="CAF0916463.1"/>
    </source>
</evidence>
<dbReference type="Pfam" id="PF00004">
    <property type="entry name" value="AAA"/>
    <property type="match status" value="1"/>
</dbReference>
<protein>
    <recommendedName>
        <fullName evidence="3">AAA+ ATPase domain-containing protein</fullName>
    </recommendedName>
</protein>
<reference evidence="4" key="1">
    <citation type="submission" date="2021-02" db="EMBL/GenBank/DDBJ databases">
        <authorList>
            <person name="Nowell W R."/>
        </authorList>
    </citation>
    <scope>NUCLEOTIDE SEQUENCE</scope>
</reference>
<dbReference type="EMBL" id="CAJNOO010000352">
    <property type="protein sequence ID" value="CAF0916463.1"/>
    <property type="molecule type" value="Genomic_DNA"/>
</dbReference>
<organism evidence="4 5">
    <name type="scientific">Rotaria sordida</name>
    <dbReference type="NCBI Taxonomy" id="392033"/>
    <lineage>
        <taxon>Eukaryota</taxon>
        <taxon>Metazoa</taxon>
        <taxon>Spiralia</taxon>
        <taxon>Gnathifera</taxon>
        <taxon>Rotifera</taxon>
        <taxon>Eurotatoria</taxon>
        <taxon>Bdelloidea</taxon>
        <taxon>Philodinida</taxon>
        <taxon>Philodinidae</taxon>
        <taxon>Rotaria</taxon>
    </lineage>
</organism>
<feature type="compositionally biased region" description="Low complexity" evidence="2">
    <location>
        <begin position="14"/>
        <end position="24"/>
    </location>
</feature>
<dbReference type="GO" id="GO:0016887">
    <property type="term" value="F:ATP hydrolysis activity"/>
    <property type="evidence" value="ECO:0007669"/>
    <property type="project" value="InterPro"/>
</dbReference>
<dbReference type="SUPFAM" id="SSF52540">
    <property type="entry name" value="P-loop containing nucleoside triphosphate hydrolases"/>
    <property type="match status" value="1"/>
</dbReference>
<comment type="caution">
    <text evidence="4">The sequence shown here is derived from an EMBL/GenBank/DDBJ whole genome shotgun (WGS) entry which is preliminary data.</text>
</comment>
<dbReference type="CDD" id="cd19481">
    <property type="entry name" value="RecA-like_protease"/>
    <property type="match status" value="1"/>
</dbReference>
<feature type="coiled-coil region" evidence="1">
    <location>
        <begin position="363"/>
        <end position="480"/>
    </location>
</feature>
<dbReference type="Gene3D" id="3.40.50.300">
    <property type="entry name" value="P-loop containing nucleotide triphosphate hydrolases"/>
    <property type="match status" value="1"/>
</dbReference>
<evidence type="ECO:0000256" key="1">
    <source>
        <dbReference type="SAM" id="Coils"/>
    </source>
</evidence>
<dbReference type="InterPro" id="IPR050304">
    <property type="entry name" value="MT-severing_AAA_ATPase"/>
</dbReference>
<dbReference type="OrthoDB" id="10018969at2759"/>
<dbReference type="PANTHER" id="PTHR23074:SF83">
    <property type="entry name" value="VACUOLAR PROTEIN SORTING-ASSOCIATED PROTEIN 4A"/>
    <property type="match status" value="1"/>
</dbReference>
<dbReference type="Proteomes" id="UP000663882">
    <property type="component" value="Unassembled WGS sequence"/>
</dbReference>
<accession>A0A814AJV7</accession>
<evidence type="ECO:0000256" key="2">
    <source>
        <dbReference type="SAM" id="MobiDB-lite"/>
    </source>
</evidence>